<protein>
    <submittedName>
        <fullName evidence="1">Uncharacterized protein</fullName>
    </submittedName>
</protein>
<dbReference type="EMBL" id="CAKLBY020000259">
    <property type="protein sequence ID" value="CAK7940776.1"/>
    <property type="molecule type" value="Genomic_DNA"/>
</dbReference>
<gene>
    <name evidence="1" type="ORF">PM001_LOCUS25926</name>
</gene>
<comment type="caution">
    <text evidence="1">The sequence shown here is derived from an EMBL/GenBank/DDBJ whole genome shotgun (WGS) entry which is preliminary data.</text>
</comment>
<sequence length="43" mass="5182">MISLGLIDFWRLENPDLREFTGPKSKNRIDYCLAIIEFYDKFL</sequence>
<dbReference type="Proteomes" id="UP001162060">
    <property type="component" value="Unassembled WGS sequence"/>
</dbReference>
<dbReference type="AlphaFoldDB" id="A0AAV1V1K5"/>
<name>A0AAV1V1K5_9STRA</name>
<accession>A0AAV1V1K5</accession>
<evidence type="ECO:0000313" key="2">
    <source>
        <dbReference type="Proteomes" id="UP001162060"/>
    </source>
</evidence>
<evidence type="ECO:0000313" key="1">
    <source>
        <dbReference type="EMBL" id="CAK7940776.1"/>
    </source>
</evidence>
<organism evidence="1 2">
    <name type="scientific">Peronospora matthiolae</name>
    <dbReference type="NCBI Taxonomy" id="2874970"/>
    <lineage>
        <taxon>Eukaryota</taxon>
        <taxon>Sar</taxon>
        <taxon>Stramenopiles</taxon>
        <taxon>Oomycota</taxon>
        <taxon>Peronosporomycetes</taxon>
        <taxon>Peronosporales</taxon>
        <taxon>Peronosporaceae</taxon>
        <taxon>Peronospora</taxon>
    </lineage>
</organism>
<proteinExistence type="predicted"/>
<reference evidence="1" key="1">
    <citation type="submission" date="2024-01" db="EMBL/GenBank/DDBJ databases">
        <authorList>
            <person name="Webb A."/>
        </authorList>
    </citation>
    <scope>NUCLEOTIDE SEQUENCE</scope>
    <source>
        <strain evidence="1">Pm1</strain>
    </source>
</reference>